<dbReference type="GO" id="GO:0033214">
    <property type="term" value="P:siderophore-iron import into cell"/>
    <property type="evidence" value="ECO:0007669"/>
    <property type="project" value="TreeGrafter"/>
</dbReference>
<evidence type="ECO:0000256" key="2">
    <source>
        <dbReference type="ARBA" id="ARBA00007935"/>
    </source>
</evidence>
<evidence type="ECO:0000313" key="10">
    <source>
        <dbReference type="Proteomes" id="UP000708298"/>
    </source>
</evidence>
<evidence type="ECO:0000256" key="1">
    <source>
        <dbReference type="ARBA" id="ARBA00004651"/>
    </source>
</evidence>
<gene>
    <name evidence="9" type="ORF">ASILVAE211_04560</name>
</gene>
<reference evidence="9" key="2">
    <citation type="submission" date="2021-01" db="EMBL/GenBank/DDBJ databases">
        <authorList>
            <person name="Mieszkin S."/>
            <person name="Pouder E."/>
            <person name="Alain K."/>
        </authorList>
    </citation>
    <scope>NUCLEOTIDE SEQUENCE</scope>
    <source>
        <strain evidence="9">HW T2.11</strain>
    </source>
</reference>
<evidence type="ECO:0000256" key="5">
    <source>
        <dbReference type="ARBA" id="ARBA00022692"/>
    </source>
</evidence>
<evidence type="ECO:0000256" key="8">
    <source>
        <dbReference type="SAM" id="Phobius"/>
    </source>
</evidence>
<dbReference type="PANTHER" id="PTHR30472">
    <property type="entry name" value="FERRIC ENTEROBACTIN TRANSPORT SYSTEM PERMEASE PROTEIN"/>
    <property type="match status" value="1"/>
</dbReference>
<feature type="transmembrane region" description="Helical" evidence="8">
    <location>
        <begin position="294"/>
        <end position="314"/>
    </location>
</feature>
<comment type="similarity">
    <text evidence="2">Belongs to the binding-protein-dependent transport system permease family. FecCD subfamily.</text>
</comment>
<sequence length="347" mass="35737">MSATTAGILAAHRQLKYRRRLTVAALCLVTLIVLAADVLAGPAGLHPVSVLRAALGMGGSSRMELIIVQQIRLPQALAALVVGAFLALSGAQLQTVFNNPLAEGVTLGIAPAAAFGAAIAIVLGISLPLVPGGWIIAGNAFLLAFLATLVLMGLASLGGGTRTLMLFGIGLVFTFNALIALLQIVASQAALQQLTFWMLGSLAGVRWGILWPLLGLAVILIPWSLSAAPALTALRLGEERAISLGLDIRRLRLATFLRVSLMTGAAVASVGSIGFVGLVGPHIARLLVGEDHRIFLPVSAIAGALILLLAQLGAKLVLPDLDVPTGITTALIGLPVFFALIITRRAG</sequence>
<feature type="transmembrane region" description="Helical" evidence="8">
    <location>
        <begin position="209"/>
        <end position="234"/>
    </location>
</feature>
<keyword evidence="5 8" id="KW-0812">Transmembrane</keyword>
<proteinExistence type="inferred from homology"/>
<evidence type="ECO:0000256" key="6">
    <source>
        <dbReference type="ARBA" id="ARBA00022989"/>
    </source>
</evidence>
<dbReference type="RefSeq" id="WP_227320080.1">
    <property type="nucleotide sequence ID" value="NZ_JAESVB010000001.1"/>
</dbReference>
<dbReference type="PANTHER" id="PTHR30472:SF25">
    <property type="entry name" value="ABC TRANSPORTER PERMEASE PROTEIN MJ0876-RELATED"/>
    <property type="match status" value="1"/>
</dbReference>
<keyword evidence="10" id="KW-1185">Reference proteome</keyword>
<name>A0A963YPJ1_9PROT</name>
<feature type="transmembrane region" description="Helical" evidence="8">
    <location>
        <begin position="255"/>
        <end position="279"/>
    </location>
</feature>
<reference evidence="9" key="1">
    <citation type="journal article" date="2021" name="Microorganisms">
        <title>Acidisoma silvae sp. nov. and Acidisomacellulosilytica sp. nov., Two Acidophilic Bacteria Isolated from Decaying Wood, Hydrolyzing Cellulose and Producing Poly-3-hydroxybutyrate.</title>
        <authorList>
            <person name="Mieszkin S."/>
            <person name="Pouder E."/>
            <person name="Uroz S."/>
            <person name="Simon-Colin C."/>
            <person name="Alain K."/>
        </authorList>
    </citation>
    <scope>NUCLEOTIDE SEQUENCE</scope>
    <source>
        <strain evidence="9">HW T2.11</strain>
    </source>
</reference>
<evidence type="ECO:0000313" key="9">
    <source>
        <dbReference type="EMBL" id="MCB8874447.1"/>
    </source>
</evidence>
<accession>A0A963YPJ1</accession>
<dbReference type="AlphaFoldDB" id="A0A963YPJ1"/>
<keyword evidence="3" id="KW-0813">Transport</keyword>
<feature type="transmembrane region" description="Helical" evidence="8">
    <location>
        <begin position="133"/>
        <end position="157"/>
    </location>
</feature>
<dbReference type="Proteomes" id="UP000708298">
    <property type="component" value="Unassembled WGS sequence"/>
</dbReference>
<keyword evidence="4" id="KW-1003">Cell membrane</keyword>
<dbReference type="EMBL" id="JAESVB010000001">
    <property type="protein sequence ID" value="MCB8874447.1"/>
    <property type="molecule type" value="Genomic_DNA"/>
</dbReference>
<comment type="caution">
    <text evidence="9">The sequence shown here is derived from an EMBL/GenBank/DDBJ whole genome shotgun (WGS) entry which is preliminary data.</text>
</comment>
<dbReference type="GO" id="GO:0022857">
    <property type="term" value="F:transmembrane transporter activity"/>
    <property type="evidence" value="ECO:0007669"/>
    <property type="project" value="InterPro"/>
</dbReference>
<dbReference type="Gene3D" id="1.10.3470.10">
    <property type="entry name" value="ABC transporter involved in vitamin B12 uptake, BtuC"/>
    <property type="match status" value="1"/>
</dbReference>
<dbReference type="SUPFAM" id="SSF81345">
    <property type="entry name" value="ABC transporter involved in vitamin B12 uptake, BtuC"/>
    <property type="match status" value="1"/>
</dbReference>
<dbReference type="Pfam" id="PF01032">
    <property type="entry name" value="FecCD"/>
    <property type="match status" value="1"/>
</dbReference>
<protein>
    <submittedName>
        <fullName evidence="9">Iron ABC transporter permease</fullName>
    </submittedName>
</protein>
<evidence type="ECO:0000256" key="3">
    <source>
        <dbReference type="ARBA" id="ARBA00022448"/>
    </source>
</evidence>
<evidence type="ECO:0000256" key="4">
    <source>
        <dbReference type="ARBA" id="ARBA00022475"/>
    </source>
</evidence>
<feature type="transmembrane region" description="Helical" evidence="8">
    <location>
        <begin position="321"/>
        <end position="342"/>
    </location>
</feature>
<dbReference type="InterPro" id="IPR000522">
    <property type="entry name" value="ABC_transptr_permease_BtuC"/>
</dbReference>
<dbReference type="CDD" id="cd06550">
    <property type="entry name" value="TM_ABC_iron-siderophores_like"/>
    <property type="match status" value="1"/>
</dbReference>
<feature type="transmembrane region" description="Helical" evidence="8">
    <location>
        <begin position="164"/>
        <end position="189"/>
    </location>
</feature>
<keyword evidence="6 8" id="KW-1133">Transmembrane helix</keyword>
<dbReference type="InterPro" id="IPR037294">
    <property type="entry name" value="ABC_BtuC-like"/>
</dbReference>
<organism evidence="9 10">
    <name type="scientific">Acidisoma silvae</name>
    <dbReference type="NCBI Taxonomy" id="2802396"/>
    <lineage>
        <taxon>Bacteria</taxon>
        <taxon>Pseudomonadati</taxon>
        <taxon>Pseudomonadota</taxon>
        <taxon>Alphaproteobacteria</taxon>
        <taxon>Acetobacterales</taxon>
        <taxon>Acidocellaceae</taxon>
        <taxon>Acidisoma</taxon>
    </lineage>
</organism>
<keyword evidence="7 8" id="KW-0472">Membrane</keyword>
<feature type="transmembrane region" description="Helical" evidence="8">
    <location>
        <begin position="105"/>
        <end position="127"/>
    </location>
</feature>
<evidence type="ECO:0000256" key="7">
    <source>
        <dbReference type="ARBA" id="ARBA00023136"/>
    </source>
</evidence>
<dbReference type="GO" id="GO:0005886">
    <property type="term" value="C:plasma membrane"/>
    <property type="evidence" value="ECO:0007669"/>
    <property type="project" value="UniProtKB-SubCell"/>
</dbReference>
<comment type="subcellular location">
    <subcellularLocation>
        <location evidence="1">Cell membrane</location>
        <topology evidence="1">Multi-pass membrane protein</topology>
    </subcellularLocation>
</comment>